<feature type="transmembrane region" description="Helical" evidence="7">
    <location>
        <begin position="160"/>
        <end position="177"/>
    </location>
</feature>
<dbReference type="InterPro" id="IPR022764">
    <property type="entry name" value="Peptidase_S54_rhomboid_dom"/>
</dbReference>
<evidence type="ECO:0000256" key="5">
    <source>
        <dbReference type="ARBA" id="ARBA00022989"/>
    </source>
</evidence>
<dbReference type="EMBL" id="MWWR01000013">
    <property type="protein sequence ID" value="OZG50811.1"/>
    <property type="molecule type" value="Genomic_DNA"/>
</dbReference>
<evidence type="ECO:0000256" key="4">
    <source>
        <dbReference type="ARBA" id="ARBA00022801"/>
    </source>
</evidence>
<dbReference type="PANTHER" id="PTHR43731:SF14">
    <property type="entry name" value="PRESENILIN-ASSOCIATED RHOMBOID-LIKE PROTEIN, MITOCHONDRIAL"/>
    <property type="match status" value="1"/>
</dbReference>
<feature type="transmembrane region" description="Helical" evidence="7">
    <location>
        <begin position="70"/>
        <end position="91"/>
    </location>
</feature>
<evidence type="ECO:0000313" key="9">
    <source>
        <dbReference type="EMBL" id="OZG50811.1"/>
    </source>
</evidence>
<keyword evidence="3 7" id="KW-0812">Transmembrane</keyword>
<name>A0A261EVB9_9BIFI</name>
<sequence length="246" mass="26994">MRRLRYEWKHGGPVVTKAIIAICVVVWIVEEIVYYANSQHLAFFSMVYDASFVPALVASKPWMFLTSMFMHAPGLDIWHILCNMISLWYVAQPLERMLGHWQFLALYLIGGIGGGAGDMLYARAIDDPSAWITPSYGASGAIFGLFGALLVVFSRAKVDMRPMIAIVLLNLALPFFVPNVAWQAHVGGLVSGSGMTALMVGTPAMRRAMNFLQRTIMSAVVVLAVLAAVVLVCMHTSAYSSFLAML</sequence>
<dbReference type="InterPro" id="IPR050925">
    <property type="entry name" value="Rhomboid_protease_S54"/>
</dbReference>
<comment type="caution">
    <text evidence="9">The sequence shown here is derived from an EMBL/GenBank/DDBJ whole genome shotgun (WGS) entry which is preliminary data.</text>
</comment>
<comment type="similarity">
    <text evidence="2">Belongs to the peptidase S54 family.</text>
</comment>
<evidence type="ECO:0000256" key="1">
    <source>
        <dbReference type="ARBA" id="ARBA00004141"/>
    </source>
</evidence>
<feature type="transmembrane region" description="Helical" evidence="7">
    <location>
        <begin position="103"/>
        <end position="122"/>
    </location>
</feature>
<dbReference type="InterPro" id="IPR035952">
    <property type="entry name" value="Rhomboid-like_sf"/>
</dbReference>
<evidence type="ECO:0000256" key="7">
    <source>
        <dbReference type="SAM" id="Phobius"/>
    </source>
</evidence>
<feature type="transmembrane region" description="Helical" evidence="7">
    <location>
        <begin position="216"/>
        <end position="238"/>
    </location>
</feature>
<dbReference type="Gene3D" id="1.20.1540.10">
    <property type="entry name" value="Rhomboid-like"/>
    <property type="match status" value="1"/>
</dbReference>
<protein>
    <submittedName>
        <fullName evidence="9">Rhomboid family intramembrane serine protease</fullName>
    </submittedName>
</protein>
<keyword evidence="4" id="KW-0378">Hydrolase</keyword>
<dbReference type="Proteomes" id="UP000216725">
    <property type="component" value="Unassembled WGS sequence"/>
</dbReference>
<keyword evidence="5 7" id="KW-1133">Transmembrane helix</keyword>
<dbReference type="AlphaFoldDB" id="A0A261EVB9"/>
<evidence type="ECO:0000313" key="10">
    <source>
        <dbReference type="Proteomes" id="UP000216725"/>
    </source>
</evidence>
<keyword evidence="10" id="KW-1185">Reference proteome</keyword>
<feature type="transmembrane region" description="Helical" evidence="7">
    <location>
        <begin position="134"/>
        <end position="153"/>
    </location>
</feature>
<feature type="transmembrane region" description="Helical" evidence="7">
    <location>
        <begin position="12"/>
        <end position="29"/>
    </location>
</feature>
<dbReference type="PANTHER" id="PTHR43731">
    <property type="entry name" value="RHOMBOID PROTEASE"/>
    <property type="match status" value="1"/>
</dbReference>
<keyword evidence="6 7" id="KW-0472">Membrane</keyword>
<keyword evidence="9" id="KW-0645">Protease</keyword>
<evidence type="ECO:0000256" key="3">
    <source>
        <dbReference type="ARBA" id="ARBA00022692"/>
    </source>
</evidence>
<dbReference type="GO" id="GO:0006508">
    <property type="term" value="P:proteolysis"/>
    <property type="evidence" value="ECO:0007669"/>
    <property type="project" value="UniProtKB-KW"/>
</dbReference>
<proteinExistence type="inferred from homology"/>
<dbReference type="GO" id="GO:0004252">
    <property type="term" value="F:serine-type endopeptidase activity"/>
    <property type="evidence" value="ECO:0007669"/>
    <property type="project" value="InterPro"/>
</dbReference>
<gene>
    <name evidence="9" type="ORF">PSRA_1378</name>
</gene>
<dbReference type="Pfam" id="PF01694">
    <property type="entry name" value="Rhomboid"/>
    <property type="match status" value="1"/>
</dbReference>
<dbReference type="GO" id="GO:0016020">
    <property type="term" value="C:membrane"/>
    <property type="evidence" value="ECO:0007669"/>
    <property type="project" value="UniProtKB-SubCell"/>
</dbReference>
<evidence type="ECO:0000256" key="2">
    <source>
        <dbReference type="ARBA" id="ARBA00009045"/>
    </source>
</evidence>
<organism evidence="9 10">
    <name type="scientific">Pseudoscardovia radai</name>
    <dbReference type="NCBI Taxonomy" id="987066"/>
    <lineage>
        <taxon>Bacteria</taxon>
        <taxon>Bacillati</taxon>
        <taxon>Actinomycetota</taxon>
        <taxon>Actinomycetes</taxon>
        <taxon>Bifidobacteriales</taxon>
        <taxon>Bifidobacteriaceae</taxon>
        <taxon>Pseudoscardovia</taxon>
    </lineage>
</organism>
<evidence type="ECO:0000256" key="6">
    <source>
        <dbReference type="ARBA" id="ARBA00023136"/>
    </source>
</evidence>
<evidence type="ECO:0000259" key="8">
    <source>
        <dbReference type="Pfam" id="PF01694"/>
    </source>
</evidence>
<accession>A0A261EVB9</accession>
<dbReference type="SUPFAM" id="SSF144091">
    <property type="entry name" value="Rhomboid-like"/>
    <property type="match status" value="1"/>
</dbReference>
<comment type="subcellular location">
    <subcellularLocation>
        <location evidence="1">Membrane</location>
        <topology evidence="1">Multi-pass membrane protein</topology>
    </subcellularLocation>
</comment>
<reference evidence="9 10" key="1">
    <citation type="journal article" date="2017" name="BMC Genomics">
        <title>Comparative genomic and phylogenomic analyses of the Bifidobacteriaceae family.</title>
        <authorList>
            <person name="Lugli G.A."/>
            <person name="Milani C."/>
            <person name="Turroni F."/>
            <person name="Duranti S."/>
            <person name="Mancabelli L."/>
            <person name="Mangifesta M."/>
            <person name="Ferrario C."/>
            <person name="Modesto M."/>
            <person name="Mattarelli P."/>
            <person name="Jiri K."/>
            <person name="van Sinderen D."/>
            <person name="Ventura M."/>
        </authorList>
    </citation>
    <scope>NUCLEOTIDE SEQUENCE [LARGE SCALE GENOMIC DNA]</scope>
    <source>
        <strain evidence="9 10">DSM 24742</strain>
    </source>
</reference>
<feature type="domain" description="Peptidase S54 rhomboid" evidence="8">
    <location>
        <begin position="60"/>
        <end position="199"/>
    </location>
</feature>